<dbReference type="AlphaFoldDB" id="A0A2W5R333"/>
<dbReference type="PANTHER" id="PTHR43065:SF42">
    <property type="entry name" value="TWO-COMPONENT SENSOR PPRA"/>
    <property type="match status" value="1"/>
</dbReference>
<dbReference type="GO" id="GO:0000155">
    <property type="term" value="F:phosphorelay sensor kinase activity"/>
    <property type="evidence" value="ECO:0007669"/>
    <property type="project" value="InterPro"/>
</dbReference>
<dbReference type="CDD" id="cd18161">
    <property type="entry name" value="REC_hyHK_blue-like"/>
    <property type="match status" value="1"/>
</dbReference>
<comment type="caution">
    <text evidence="11">The sequence shown here is derived from an EMBL/GenBank/DDBJ whole genome shotgun (WGS) entry which is preliminary data.</text>
</comment>
<dbReference type="CDD" id="cd00130">
    <property type="entry name" value="PAS"/>
    <property type="match status" value="1"/>
</dbReference>
<dbReference type="InterPro" id="IPR036890">
    <property type="entry name" value="HATPase_C_sf"/>
</dbReference>
<dbReference type="SUPFAM" id="SSF47384">
    <property type="entry name" value="Homodimeric domain of signal transducing histidine kinase"/>
    <property type="match status" value="1"/>
</dbReference>
<dbReference type="Pfam" id="PF01590">
    <property type="entry name" value="GAF"/>
    <property type="match status" value="1"/>
</dbReference>
<dbReference type="InterPro" id="IPR005467">
    <property type="entry name" value="His_kinase_dom"/>
</dbReference>
<evidence type="ECO:0000256" key="2">
    <source>
        <dbReference type="ARBA" id="ARBA00012438"/>
    </source>
</evidence>
<keyword evidence="5 11" id="KW-0418">Kinase</keyword>
<dbReference type="InterPro" id="IPR036097">
    <property type="entry name" value="HisK_dim/P_sf"/>
</dbReference>
<feature type="domain" description="PAC" evidence="10">
    <location>
        <begin position="81"/>
        <end position="133"/>
    </location>
</feature>
<dbReference type="Pfam" id="PF00072">
    <property type="entry name" value="Response_reg"/>
    <property type="match status" value="1"/>
</dbReference>
<dbReference type="SUPFAM" id="SSF55785">
    <property type="entry name" value="PYP-like sensor domain (PAS domain)"/>
    <property type="match status" value="1"/>
</dbReference>
<dbReference type="SMART" id="SM00065">
    <property type="entry name" value="GAF"/>
    <property type="match status" value="1"/>
</dbReference>
<dbReference type="Pfam" id="PF02518">
    <property type="entry name" value="HATPase_c"/>
    <property type="match status" value="1"/>
</dbReference>
<dbReference type="PANTHER" id="PTHR43065">
    <property type="entry name" value="SENSOR HISTIDINE KINASE"/>
    <property type="match status" value="1"/>
</dbReference>
<reference evidence="11 12" key="1">
    <citation type="submission" date="2017-08" db="EMBL/GenBank/DDBJ databases">
        <title>Infants hospitalized years apart are colonized by the same room-sourced microbial strains.</title>
        <authorList>
            <person name="Brooks B."/>
            <person name="Olm M.R."/>
            <person name="Firek B.A."/>
            <person name="Baker R."/>
            <person name="Thomas B.C."/>
            <person name="Morowitz M.J."/>
            <person name="Banfield J.F."/>
        </authorList>
    </citation>
    <scope>NUCLEOTIDE SEQUENCE [LARGE SCALE GENOMIC DNA]</scope>
    <source>
        <strain evidence="11">S2_005_001_R1_22</strain>
    </source>
</reference>
<evidence type="ECO:0000313" key="12">
    <source>
        <dbReference type="Proteomes" id="UP000249229"/>
    </source>
</evidence>
<dbReference type="SUPFAM" id="SSF55781">
    <property type="entry name" value="GAF domain-like"/>
    <property type="match status" value="1"/>
</dbReference>
<evidence type="ECO:0000256" key="7">
    <source>
        <dbReference type="SAM" id="Coils"/>
    </source>
</evidence>
<dbReference type="SMART" id="SM00448">
    <property type="entry name" value="REC"/>
    <property type="match status" value="1"/>
</dbReference>
<dbReference type="Pfam" id="PF08447">
    <property type="entry name" value="PAS_3"/>
    <property type="match status" value="1"/>
</dbReference>
<dbReference type="InterPro" id="IPR035965">
    <property type="entry name" value="PAS-like_dom_sf"/>
</dbReference>
<dbReference type="InterPro" id="IPR004358">
    <property type="entry name" value="Sig_transdc_His_kin-like_C"/>
</dbReference>
<sequence>MTNASEFRSRTADAPAIGRWDWDIVADRVTSDPGFAVMYGVPPEQAAAGAPIVRFFGGIAPQDLPRVRAAIDHSIATGAPFDEEYRVAGPDGRWRWLAAQGRVDHDENGRATHLPGISFDIDMRKRAELRLAALVELGDRLRDAGDAGDLALAAARILGKALDVSRAGYGTVDPVAETITTERAFCSEGVAPLPAVLHFRDYGSYIEDLKNGVTVAIPDVREDDRTRGTADALKALAAMSFINMPVTEQGGFVALLYLNHATPRIWLDEELSFVREVAERTRDAVERRRAEGELAALNARLEQEVEARTAALMAAEEQLRQAHKMEAVGQLTGGLAHDFNNLLTGISGALEMMQVRVAQGRIGELDRYVVAAQGATRRAAALTHRLLAFSRRQTLDPRPTDVNRLVAGMEELIRRTLGPAITLEVVGTAGLWNTLVDPNQLENALLNLCINARDAMPDGGRVTIETANKWMDDRAARARDLPPGQYLSLCVSDTGTGMTPEVQARAFDPFYTTKPLGEGTGLGLSMIYGFARQSAGQVRIYSEPGEGTTVCIYLPRHHGAAPDEQDATLPLDQAPPAHGTPTVLVVDDEPTVRMLVIEVLDELGYAVLEAGDGASALRLLESGIRPDLLVTDVGLPGQMNGRQVADAALALFPTLRVLFITGYAENAVIGSGQLDPHMALVTKPFSMEGLAAKVRALLAQ</sequence>
<dbReference type="Gene3D" id="2.10.70.100">
    <property type="match status" value="1"/>
</dbReference>
<protein>
    <recommendedName>
        <fullName evidence="2">histidine kinase</fullName>
        <ecNumber evidence="2">2.7.13.3</ecNumber>
    </recommendedName>
</protein>
<dbReference type="InterPro" id="IPR003661">
    <property type="entry name" value="HisK_dim/P_dom"/>
</dbReference>
<dbReference type="Proteomes" id="UP000249229">
    <property type="component" value="Unassembled WGS sequence"/>
</dbReference>
<evidence type="ECO:0000259" key="10">
    <source>
        <dbReference type="PROSITE" id="PS50113"/>
    </source>
</evidence>
<dbReference type="EMBL" id="QFQI01000002">
    <property type="protein sequence ID" value="PZQ61703.1"/>
    <property type="molecule type" value="Genomic_DNA"/>
</dbReference>
<dbReference type="InterPro" id="IPR003594">
    <property type="entry name" value="HATPase_dom"/>
</dbReference>
<feature type="domain" description="Histidine kinase" evidence="8">
    <location>
        <begin position="334"/>
        <end position="558"/>
    </location>
</feature>
<dbReference type="InterPro" id="IPR000700">
    <property type="entry name" value="PAS-assoc_C"/>
</dbReference>
<dbReference type="PRINTS" id="PR00344">
    <property type="entry name" value="BCTRLSENSOR"/>
</dbReference>
<name>A0A2W5R333_9SPHN</name>
<dbReference type="SMART" id="SM00388">
    <property type="entry name" value="HisKA"/>
    <property type="match status" value="1"/>
</dbReference>
<keyword evidence="3 6" id="KW-0597">Phosphoprotein</keyword>
<evidence type="ECO:0000256" key="3">
    <source>
        <dbReference type="ARBA" id="ARBA00022553"/>
    </source>
</evidence>
<dbReference type="Gene3D" id="3.30.450.40">
    <property type="match status" value="1"/>
</dbReference>
<dbReference type="InterPro" id="IPR029016">
    <property type="entry name" value="GAF-like_dom_sf"/>
</dbReference>
<proteinExistence type="predicted"/>
<dbReference type="InterPro" id="IPR013655">
    <property type="entry name" value="PAS_fold_3"/>
</dbReference>
<evidence type="ECO:0000259" key="9">
    <source>
        <dbReference type="PROSITE" id="PS50110"/>
    </source>
</evidence>
<feature type="coiled-coil region" evidence="7">
    <location>
        <begin position="287"/>
        <end position="318"/>
    </location>
</feature>
<evidence type="ECO:0000256" key="5">
    <source>
        <dbReference type="ARBA" id="ARBA00022777"/>
    </source>
</evidence>
<dbReference type="Gene3D" id="1.10.287.130">
    <property type="match status" value="1"/>
</dbReference>
<dbReference type="PROSITE" id="PS50113">
    <property type="entry name" value="PAC"/>
    <property type="match status" value="1"/>
</dbReference>
<dbReference type="SMART" id="SM00387">
    <property type="entry name" value="HATPase_c"/>
    <property type="match status" value="1"/>
</dbReference>
<gene>
    <name evidence="11" type="ORF">DI544_03470</name>
</gene>
<evidence type="ECO:0000256" key="6">
    <source>
        <dbReference type="PROSITE-ProRule" id="PRU00169"/>
    </source>
</evidence>
<dbReference type="InterPro" id="IPR003018">
    <property type="entry name" value="GAF"/>
</dbReference>
<dbReference type="PROSITE" id="PS50109">
    <property type="entry name" value="HIS_KIN"/>
    <property type="match status" value="1"/>
</dbReference>
<evidence type="ECO:0000256" key="4">
    <source>
        <dbReference type="ARBA" id="ARBA00022679"/>
    </source>
</evidence>
<dbReference type="InterPro" id="IPR001789">
    <property type="entry name" value="Sig_transdc_resp-reg_receiver"/>
</dbReference>
<dbReference type="Gene3D" id="3.30.565.10">
    <property type="entry name" value="Histidine kinase-like ATPase, C-terminal domain"/>
    <property type="match status" value="1"/>
</dbReference>
<dbReference type="InterPro" id="IPR011006">
    <property type="entry name" value="CheY-like_superfamily"/>
</dbReference>
<dbReference type="CDD" id="cd16919">
    <property type="entry name" value="HATPase_CckA-like"/>
    <property type="match status" value="1"/>
</dbReference>
<dbReference type="EC" id="2.7.13.3" evidence="2"/>
<dbReference type="Pfam" id="PF00512">
    <property type="entry name" value="HisKA"/>
    <property type="match status" value="1"/>
</dbReference>
<keyword evidence="7" id="KW-0175">Coiled coil</keyword>
<dbReference type="SUPFAM" id="SSF52172">
    <property type="entry name" value="CheY-like"/>
    <property type="match status" value="1"/>
</dbReference>
<evidence type="ECO:0000313" key="11">
    <source>
        <dbReference type="EMBL" id="PZQ61703.1"/>
    </source>
</evidence>
<comment type="catalytic activity">
    <reaction evidence="1">
        <text>ATP + protein L-histidine = ADP + protein N-phospho-L-histidine.</text>
        <dbReference type="EC" id="2.7.13.3"/>
    </reaction>
</comment>
<accession>A0A2W5R333</accession>
<feature type="modified residue" description="4-aspartylphosphate" evidence="6">
    <location>
        <position position="632"/>
    </location>
</feature>
<keyword evidence="4" id="KW-0808">Transferase</keyword>
<organism evidence="11 12">
    <name type="scientific">Sphingomonas taxi</name>
    <dbReference type="NCBI Taxonomy" id="1549858"/>
    <lineage>
        <taxon>Bacteria</taxon>
        <taxon>Pseudomonadati</taxon>
        <taxon>Pseudomonadota</taxon>
        <taxon>Alphaproteobacteria</taxon>
        <taxon>Sphingomonadales</taxon>
        <taxon>Sphingomonadaceae</taxon>
        <taxon>Sphingomonas</taxon>
    </lineage>
</organism>
<evidence type="ECO:0000259" key="8">
    <source>
        <dbReference type="PROSITE" id="PS50109"/>
    </source>
</evidence>
<dbReference type="Gene3D" id="3.30.450.20">
    <property type="entry name" value="PAS domain"/>
    <property type="match status" value="1"/>
</dbReference>
<feature type="domain" description="Response regulatory" evidence="9">
    <location>
        <begin position="582"/>
        <end position="698"/>
    </location>
</feature>
<dbReference type="SUPFAM" id="SSF55874">
    <property type="entry name" value="ATPase domain of HSP90 chaperone/DNA topoisomerase II/histidine kinase"/>
    <property type="match status" value="1"/>
</dbReference>
<dbReference type="Gene3D" id="3.40.50.2300">
    <property type="match status" value="1"/>
</dbReference>
<evidence type="ECO:0000256" key="1">
    <source>
        <dbReference type="ARBA" id="ARBA00000085"/>
    </source>
</evidence>
<dbReference type="PROSITE" id="PS50110">
    <property type="entry name" value="RESPONSE_REGULATORY"/>
    <property type="match status" value="1"/>
</dbReference>
<dbReference type="CDD" id="cd00082">
    <property type="entry name" value="HisKA"/>
    <property type="match status" value="1"/>
</dbReference>
<dbReference type="InterPro" id="IPR000014">
    <property type="entry name" value="PAS"/>
</dbReference>